<evidence type="ECO:0000313" key="8">
    <source>
        <dbReference type="Ensembl" id="ENSCCRP00015089826.1"/>
    </source>
</evidence>
<keyword evidence="5 7" id="KW-0472">Membrane</keyword>
<evidence type="ECO:0000256" key="1">
    <source>
        <dbReference type="ARBA" id="ARBA00004141"/>
    </source>
</evidence>
<dbReference type="Pfam" id="PF13520">
    <property type="entry name" value="AA_permease_2"/>
    <property type="match status" value="1"/>
</dbReference>
<keyword evidence="3 7" id="KW-0812">Transmembrane</keyword>
<organism evidence="8 9">
    <name type="scientific">Cyprinus carpio</name>
    <name type="common">Common carp</name>
    <dbReference type="NCBI Taxonomy" id="7962"/>
    <lineage>
        <taxon>Eukaryota</taxon>
        <taxon>Metazoa</taxon>
        <taxon>Chordata</taxon>
        <taxon>Craniata</taxon>
        <taxon>Vertebrata</taxon>
        <taxon>Euteleostomi</taxon>
        <taxon>Actinopterygii</taxon>
        <taxon>Neopterygii</taxon>
        <taxon>Teleostei</taxon>
        <taxon>Ostariophysi</taxon>
        <taxon>Cypriniformes</taxon>
        <taxon>Cyprinidae</taxon>
        <taxon>Cyprininae</taxon>
        <taxon>Cyprinus</taxon>
    </lineage>
</organism>
<name>A0A8C1Y101_CYPCA</name>
<dbReference type="Gene3D" id="1.20.1740.10">
    <property type="entry name" value="Amino acid/polyamine transporter I"/>
    <property type="match status" value="1"/>
</dbReference>
<feature type="transmembrane region" description="Helical" evidence="7">
    <location>
        <begin position="135"/>
        <end position="154"/>
    </location>
</feature>
<dbReference type="Proteomes" id="UP000694700">
    <property type="component" value="Unplaced"/>
</dbReference>
<dbReference type="FunFam" id="1.20.1740.10:FF:000092">
    <property type="entry name" value="Putative L-type amino acid transporter 1-like protein MLAS"/>
    <property type="match status" value="1"/>
</dbReference>
<feature type="transmembrane region" description="Helical" evidence="7">
    <location>
        <begin position="79"/>
        <end position="101"/>
    </location>
</feature>
<dbReference type="InterPro" id="IPR050598">
    <property type="entry name" value="AminoAcid_Transporter"/>
</dbReference>
<dbReference type="GO" id="GO:0015179">
    <property type="term" value="F:L-amino acid transmembrane transporter activity"/>
    <property type="evidence" value="ECO:0007669"/>
    <property type="project" value="TreeGrafter"/>
</dbReference>
<dbReference type="AlphaFoldDB" id="A0A8C1Y101"/>
<feature type="transmembrane region" description="Helical" evidence="7">
    <location>
        <begin position="166"/>
        <end position="183"/>
    </location>
</feature>
<feature type="transmembrane region" description="Helical" evidence="7">
    <location>
        <begin position="195"/>
        <end position="217"/>
    </location>
</feature>
<evidence type="ECO:0000256" key="3">
    <source>
        <dbReference type="ARBA" id="ARBA00022692"/>
    </source>
</evidence>
<proteinExistence type="inferred from homology"/>
<keyword evidence="4 7" id="KW-1133">Transmembrane helix</keyword>
<dbReference type="PANTHER" id="PTHR11785">
    <property type="entry name" value="AMINO ACID TRANSPORTER"/>
    <property type="match status" value="1"/>
</dbReference>
<evidence type="ECO:0000256" key="6">
    <source>
        <dbReference type="SAM" id="MobiDB-lite"/>
    </source>
</evidence>
<comment type="similarity">
    <text evidence="2">Belongs to the amino acid-polyamine-organocation (APC) superfamily. L-type amino acid transporter (LAT) (TC 2.A.3.8) family.</text>
</comment>
<evidence type="ECO:0000256" key="4">
    <source>
        <dbReference type="ARBA" id="ARBA00022989"/>
    </source>
</evidence>
<feature type="region of interest" description="Disordered" evidence="6">
    <location>
        <begin position="1"/>
        <end position="39"/>
    </location>
</feature>
<dbReference type="InterPro" id="IPR002293">
    <property type="entry name" value="AA/rel_permease1"/>
</dbReference>
<evidence type="ECO:0000256" key="2">
    <source>
        <dbReference type="ARBA" id="ARBA00007040"/>
    </source>
</evidence>
<sequence length="220" mass="23582">MPRRTVSVPHPTRDLTPSNSGEKDPLKSNGDPSAGAPEEKVELRKKVTLLRGISIITGTIIGAGIFISPKGILKNSGSVGMSLVVWIACGILSLFGALSYAELGTSIKKSGGHYTYILEAFGPQVAFMRMWVDMIAIRPAGLAVIALAFGRYILEPIFMPCGVPEIAIKLATTIGLTAVMYLNSMSVSWTARIQIFLTFSKLLTIAIIIVPGVYLLFKGI</sequence>
<feature type="transmembrane region" description="Helical" evidence="7">
    <location>
        <begin position="49"/>
        <end position="67"/>
    </location>
</feature>
<reference evidence="8" key="1">
    <citation type="submission" date="2025-08" db="UniProtKB">
        <authorList>
            <consortium name="Ensembl"/>
        </authorList>
    </citation>
    <scope>IDENTIFICATION</scope>
</reference>
<dbReference type="PANTHER" id="PTHR11785:SF323">
    <property type="entry name" value="CYSTINE_GLUTAMATE TRANSPORTER"/>
    <property type="match status" value="1"/>
</dbReference>
<evidence type="ECO:0000256" key="7">
    <source>
        <dbReference type="SAM" id="Phobius"/>
    </source>
</evidence>
<accession>A0A8C1Y101</accession>
<protein>
    <submittedName>
        <fullName evidence="8">Solute carrier family 7 member 11</fullName>
    </submittedName>
</protein>
<dbReference type="GO" id="GO:0016020">
    <property type="term" value="C:membrane"/>
    <property type="evidence" value="ECO:0007669"/>
    <property type="project" value="UniProtKB-SubCell"/>
</dbReference>
<evidence type="ECO:0000313" key="9">
    <source>
        <dbReference type="Proteomes" id="UP000694700"/>
    </source>
</evidence>
<comment type="subcellular location">
    <subcellularLocation>
        <location evidence="1">Membrane</location>
        <topology evidence="1">Multi-pass membrane protein</topology>
    </subcellularLocation>
</comment>
<evidence type="ECO:0000256" key="5">
    <source>
        <dbReference type="ARBA" id="ARBA00023136"/>
    </source>
</evidence>
<dbReference type="Ensembl" id="ENSCCRT00015092728.1">
    <property type="protein sequence ID" value="ENSCCRP00015089826.1"/>
    <property type="gene ID" value="ENSCCRG00015036281.1"/>
</dbReference>